<dbReference type="EMBL" id="CAJVQB010103899">
    <property type="protein sequence ID" value="CAG8851020.1"/>
    <property type="molecule type" value="Genomic_DNA"/>
</dbReference>
<reference evidence="1 2" key="1">
    <citation type="submission" date="2021-06" db="EMBL/GenBank/DDBJ databases">
        <authorList>
            <person name="Kallberg Y."/>
            <person name="Tangrot J."/>
            <person name="Rosling A."/>
        </authorList>
    </citation>
    <scope>NUCLEOTIDE SEQUENCE [LARGE SCALE GENOMIC DNA]</scope>
    <source>
        <strain evidence="1 2">120-4 pot B 10/14</strain>
    </source>
</reference>
<protein>
    <submittedName>
        <fullName evidence="1">44942_t:CDS:1</fullName>
    </submittedName>
</protein>
<evidence type="ECO:0000313" key="1">
    <source>
        <dbReference type="EMBL" id="CAG8851020.1"/>
    </source>
</evidence>
<name>A0ABN7XA88_GIGMA</name>
<keyword evidence="2" id="KW-1185">Reference proteome</keyword>
<accession>A0ABN7XA88</accession>
<gene>
    <name evidence="1" type="ORF">GMARGA_LOCUS40516</name>
</gene>
<comment type="caution">
    <text evidence="1">The sequence shown here is derived from an EMBL/GenBank/DDBJ whole genome shotgun (WGS) entry which is preliminary data.</text>
</comment>
<dbReference type="Proteomes" id="UP000789901">
    <property type="component" value="Unassembled WGS sequence"/>
</dbReference>
<evidence type="ECO:0000313" key="2">
    <source>
        <dbReference type="Proteomes" id="UP000789901"/>
    </source>
</evidence>
<feature type="non-terminal residue" evidence="1">
    <location>
        <position position="1"/>
    </location>
</feature>
<proteinExistence type="predicted"/>
<sequence length="134" mass="15475">KRTFYEDDENMCYGYSRLSPNELEITPRVFVILKKRDWKNLSSTATLELYYTAEGIFVLHKMLYTKKSIYVTGISSNHGFSSLLTILEVSPFCLIDYSMNEIDQNVLDNTPSPAFISTNRTIPFNMRANSVIHE</sequence>
<organism evidence="1 2">
    <name type="scientific">Gigaspora margarita</name>
    <dbReference type="NCBI Taxonomy" id="4874"/>
    <lineage>
        <taxon>Eukaryota</taxon>
        <taxon>Fungi</taxon>
        <taxon>Fungi incertae sedis</taxon>
        <taxon>Mucoromycota</taxon>
        <taxon>Glomeromycotina</taxon>
        <taxon>Glomeromycetes</taxon>
        <taxon>Diversisporales</taxon>
        <taxon>Gigasporaceae</taxon>
        <taxon>Gigaspora</taxon>
    </lineage>
</organism>
<feature type="non-terminal residue" evidence="1">
    <location>
        <position position="134"/>
    </location>
</feature>